<protein>
    <submittedName>
        <fullName evidence="2">Uncharacterized protein</fullName>
    </submittedName>
</protein>
<reference evidence="2 3" key="1">
    <citation type="journal article" date="2019" name="Sci. Rep.">
        <title>Orb-weaving spider Araneus ventricosus genome elucidates the spidroin gene catalogue.</title>
        <authorList>
            <person name="Kono N."/>
            <person name="Nakamura H."/>
            <person name="Ohtoshi R."/>
            <person name="Moran D.A.P."/>
            <person name="Shinohara A."/>
            <person name="Yoshida Y."/>
            <person name="Fujiwara M."/>
            <person name="Mori M."/>
            <person name="Tomita M."/>
            <person name="Arakawa K."/>
        </authorList>
    </citation>
    <scope>NUCLEOTIDE SEQUENCE [LARGE SCALE GENOMIC DNA]</scope>
</reference>
<gene>
    <name evidence="2" type="ORF">AVEN_201022_1</name>
</gene>
<sequence length="94" mass="10079">MHLACGAVDSNGRAALVGGTFPAKHIYSTSPTTLILPRHPGSSEERTPRQQSETEVGDLTPITVHGPTPPKEVRPVIGVELVYDIREVKPSLLT</sequence>
<accession>A0A4Y2L055</accession>
<evidence type="ECO:0000313" key="2">
    <source>
        <dbReference type="EMBL" id="GBN07902.1"/>
    </source>
</evidence>
<feature type="region of interest" description="Disordered" evidence="1">
    <location>
        <begin position="32"/>
        <end position="71"/>
    </location>
</feature>
<evidence type="ECO:0000256" key="1">
    <source>
        <dbReference type="SAM" id="MobiDB-lite"/>
    </source>
</evidence>
<comment type="caution">
    <text evidence="2">The sequence shown here is derived from an EMBL/GenBank/DDBJ whole genome shotgun (WGS) entry which is preliminary data.</text>
</comment>
<evidence type="ECO:0000313" key="3">
    <source>
        <dbReference type="Proteomes" id="UP000499080"/>
    </source>
</evidence>
<dbReference type="Proteomes" id="UP000499080">
    <property type="component" value="Unassembled WGS sequence"/>
</dbReference>
<name>A0A4Y2L055_ARAVE</name>
<dbReference type="AlphaFoldDB" id="A0A4Y2L055"/>
<organism evidence="2 3">
    <name type="scientific">Araneus ventricosus</name>
    <name type="common">Orbweaver spider</name>
    <name type="synonym">Epeira ventricosa</name>
    <dbReference type="NCBI Taxonomy" id="182803"/>
    <lineage>
        <taxon>Eukaryota</taxon>
        <taxon>Metazoa</taxon>
        <taxon>Ecdysozoa</taxon>
        <taxon>Arthropoda</taxon>
        <taxon>Chelicerata</taxon>
        <taxon>Arachnida</taxon>
        <taxon>Araneae</taxon>
        <taxon>Araneomorphae</taxon>
        <taxon>Entelegynae</taxon>
        <taxon>Araneoidea</taxon>
        <taxon>Araneidae</taxon>
        <taxon>Araneus</taxon>
    </lineage>
</organism>
<keyword evidence="3" id="KW-1185">Reference proteome</keyword>
<proteinExistence type="predicted"/>
<dbReference type="EMBL" id="BGPR01005206">
    <property type="protein sequence ID" value="GBN07902.1"/>
    <property type="molecule type" value="Genomic_DNA"/>
</dbReference>